<dbReference type="PANTHER" id="PTHR34310:SF5">
    <property type="entry name" value="DUF427 DOMAIN PROTEIN (AFU_ORTHOLOGUE AFUA_3G02220)"/>
    <property type="match status" value="1"/>
</dbReference>
<dbReference type="Proteomes" id="UP000275480">
    <property type="component" value="Unassembled WGS sequence"/>
</dbReference>
<keyword evidence="1" id="KW-0472">Membrane</keyword>
<feature type="transmembrane region" description="Helical" evidence="1">
    <location>
        <begin position="55"/>
        <end position="72"/>
    </location>
</feature>
<dbReference type="Pfam" id="PF04248">
    <property type="entry name" value="NTP_transf_9"/>
    <property type="match status" value="1"/>
</dbReference>
<dbReference type="AlphaFoldDB" id="A0AB74BYW4"/>
<dbReference type="EMBL" id="QQZZ01000130">
    <property type="protein sequence ID" value="RMZ39629.1"/>
    <property type="molecule type" value="Genomic_DNA"/>
</dbReference>
<feature type="domain" description="DUF427" evidence="2">
    <location>
        <begin position="5"/>
        <end position="112"/>
    </location>
</feature>
<dbReference type="PANTHER" id="PTHR34310">
    <property type="entry name" value="DUF427 DOMAIN PROTEIN (AFU_ORTHOLOGUE AFUA_3G02220)"/>
    <property type="match status" value="1"/>
</dbReference>
<sequence>MPTAKATFNGILLAETSTWEEVEGNIYFPPSAIKDTLFAKSDHTTYCGWKGDAKYFSIVLGGIIFYFLALYISNINRNMLMLVDVTVPNAAWYYPEPFDKAKHIKDFVAFYPNKVDVKVE</sequence>
<dbReference type="Gene3D" id="2.170.150.40">
    <property type="entry name" value="Domain of unknown function (DUF427)"/>
    <property type="match status" value="1"/>
</dbReference>
<comment type="caution">
    <text evidence="3">The sequence shown here is derived from an EMBL/GenBank/DDBJ whole genome shotgun (WGS) entry which is preliminary data.</text>
</comment>
<protein>
    <submittedName>
        <fullName evidence="3">DUF427 domain protein</fullName>
    </submittedName>
</protein>
<keyword evidence="1" id="KW-1133">Transmembrane helix</keyword>
<gene>
    <name evidence="3" type="ORF">CA14_010099</name>
</gene>
<dbReference type="InterPro" id="IPR038694">
    <property type="entry name" value="DUF427_sf"/>
</dbReference>
<evidence type="ECO:0000313" key="4">
    <source>
        <dbReference type="Proteomes" id="UP000275480"/>
    </source>
</evidence>
<evidence type="ECO:0000256" key="1">
    <source>
        <dbReference type="SAM" id="Phobius"/>
    </source>
</evidence>
<proteinExistence type="predicted"/>
<organism evidence="3 4">
    <name type="scientific">Aspergillus flavus</name>
    <dbReference type="NCBI Taxonomy" id="5059"/>
    <lineage>
        <taxon>Eukaryota</taxon>
        <taxon>Fungi</taxon>
        <taxon>Dikarya</taxon>
        <taxon>Ascomycota</taxon>
        <taxon>Pezizomycotina</taxon>
        <taxon>Eurotiomycetes</taxon>
        <taxon>Eurotiomycetidae</taxon>
        <taxon>Eurotiales</taxon>
        <taxon>Aspergillaceae</taxon>
        <taxon>Aspergillus</taxon>
        <taxon>Aspergillus subgen. Circumdati</taxon>
    </lineage>
</organism>
<dbReference type="InterPro" id="IPR007361">
    <property type="entry name" value="DUF427"/>
</dbReference>
<reference evidence="3 4" key="1">
    <citation type="submission" date="2018-07" db="EMBL/GenBank/DDBJ databases">
        <title>Identification of spontaneous genetic mutation associated with occurrence of a yellow conidial color mutant of Aspergillus flavus.</title>
        <authorList>
            <person name="Chang P.-K."/>
            <person name="Mack B.M."/>
            <person name="Scharfenstein L."/>
            <person name="Gilbert M.K."/>
        </authorList>
    </citation>
    <scope>NUCLEOTIDE SEQUENCE [LARGE SCALE GENOMIC DNA]</scope>
    <source>
        <strain evidence="3 4">CA14</strain>
    </source>
</reference>
<name>A0AB74BYW4_ASPFL</name>
<evidence type="ECO:0000313" key="3">
    <source>
        <dbReference type="EMBL" id="RMZ39629.1"/>
    </source>
</evidence>
<accession>A0AB74BYW4</accession>
<evidence type="ECO:0000259" key="2">
    <source>
        <dbReference type="Pfam" id="PF04248"/>
    </source>
</evidence>
<keyword evidence="1" id="KW-0812">Transmembrane</keyword>